<evidence type="ECO:0000256" key="5">
    <source>
        <dbReference type="ARBA" id="ARBA00023124"/>
    </source>
</evidence>
<keyword evidence="6" id="KW-0238">DNA-binding</keyword>
<dbReference type="GO" id="GO:0008233">
    <property type="term" value="F:peptidase activity"/>
    <property type="evidence" value="ECO:0007669"/>
    <property type="project" value="UniProtKB-KW"/>
</dbReference>
<dbReference type="SUPFAM" id="SSF143081">
    <property type="entry name" value="BB1717-like"/>
    <property type="match status" value="1"/>
</dbReference>
<comment type="similarity">
    <text evidence="1 8">Belongs to the SOS response-associated peptidase family.</text>
</comment>
<sequence length="211" mass="23299">MCNLYNQTTTQEAMRQLFKGLTMTDRAGNVAPGKVYPDQLAPIIRHDGASLELVKARWGMPSPPSVLKTQRDPGVTNVRNLTSPHWRRWLGPAHRCLVPVTAFAEPIKGGNQWFAPSEAETPMFFAGIEVRGWKSVRKVKDGETTDDLYAFLTCAPNAEVKTVHPNAMPVLLTDPRDWETWLSAPIEIAGKLQRPMPDGTLALVDAPAEAS</sequence>
<dbReference type="EMBL" id="JACOQL010000006">
    <property type="protein sequence ID" value="MBC9248373.1"/>
    <property type="molecule type" value="Genomic_DNA"/>
</dbReference>
<dbReference type="GO" id="GO:0003697">
    <property type="term" value="F:single-stranded DNA binding"/>
    <property type="evidence" value="ECO:0007669"/>
    <property type="project" value="InterPro"/>
</dbReference>
<dbReference type="PANTHER" id="PTHR13604:SF0">
    <property type="entry name" value="ABASIC SITE PROCESSING PROTEIN HMCES"/>
    <property type="match status" value="1"/>
</dbReference>
<evidence type="ECO:0000313" key="9">
    <source>
        <dbReference type="EMBL" id="MBC9248373.1"/>
    </source>
</evidence>
<name>A0A926GCB1_9RHOB</name>
<dbReference type="Gene3D" id="3.90.1680.20">
    <property type="match status" value="2"/>
</dbReference>
<dbReference type="PANTHER" id="PTHR13604">
    <property type="entry name" value="DC12-RELATED"/>
    <property type="match status" value="1"/>
</dbReference>
<dbReference type="InterPro" id="IPR036590">
    <property type="entry name" value="SRAP-like"/>
</dbReference>
<keyword evidence="3" id="KW-0227">DNA damage</keyword>
<dbReference type="GO" id="GO:0006508">
    <property type="term" value="P:proteolysis"/>
    <property type="evidence" value="ECO:0007669"/>
    <property type="project" value="UniProtKB-KW"/>
</dbReference>
<keyword evidence="7" id="KW-0456">Lyase</keyword>
<evidence type="ECO:0000256" key="6">
    <source>
        <dbReference type="ARBA" id="ARBA00023125"/>
    </source>
</evidence>
<evidence type="ECO:0000256" key="3">
    <source>
        <dbReference type="ARBA" id="ARBA00022763"/>
    </source>
</evidence>
<dbReference type="Pfam" id="PF02586">
    <property type="entry name" value="SRAP"/>
    <property type="match status" value="1"/>
</dbReference>
<proteinExistence type="inferred from homology"/>
<evidence type="ECO:0000256" key="8">
    <source>
        <dbReference type="RuleBase" id="RU364100"/>
    </source>
</evidence>
<keyword evidence="5" id="KW-0190">Covalent protein-DNA linkage</keyword>
<dbReference type="AlphaFoldDB" id="A0A926GCB1"/>
<dbReference type="GO" id="GO:0106300">
    <property type="term" value="P:protein-DNA covalent cross-linking repair"/>
    <property type="evidence" value="ECO:0007669"/>
    <property type="project" value="InterPro"/>
</dbReference>
<keyword evidence="10" id="KW-1185">Reference proteome</keyword>
<dbReference type="InterPro" id="IPR003738">
    <property type="entry name" value="SRAP"/>
</dbReference>
<dbReference type="GO" id="GO:0016829">
    <property type="term" value="F:lyase activity"/>
    <property type="evidence" value="ECO:0007669"/>
    <property type="project" value="UniProtKB-KW"/>
</dbReference>
<reference evidence="9" key="1">
    <citation type="submission" date="2020-08" db="EMBL/GenBank/DDBJ databases">
        <title>Paracoccus amoyensis sp. nov., isolated from the surface seawater at coast of Xiamen, Fujian.</title>
        <authorList>
            <person name="Lyu L."/>
        </authorList>
    </citation>
    <scope>NUCLEOTIDE SEQUENCE</scope>
    <source>
        <strain evidence="9">11-3</strain>
    </source>
</reference>
<accession>A0A926GCB1</accession>
<evidence type="ECO:0000256" key="7">
    <source>
        <dbReference type="ARBA" id="ARBA00023239"/>
    </source>
</evidence>
<evidence type="ECO:0000256" key="2">
    <source>
        <dbReference type="ARBA" id="ARBA00022670"/>
    </source>
</evidence>
<organism evidence="9 10">
    <name type="scientific">Paracoccus amoyensis</name>
    <dbReference type="NCBI Taxonomy" id="2760093"/>
    <lineage>
        <taxon>Bacteria</taxon>
        <taxon>Pseudomonadati</taxon>
        <taxon>Pseudomonadota</taxon>
        <taxon>Alphaproteobacteria</taxon>
        <taxon>Rhodobacterales</taxon>
        <taxon>Paracoccaceae</taxon>
        <taxon>Paracoccus</taxon>
    </lineage>
</organism>
<protein>
    <recommendedName>
        <fullName evidence="8">Abasic site processing protein</fullName>
        <ecNumber evidence="8">3.4.-.-</ecNumber>
    </recommendedName>
</protein>
<dbReference type="Proteomes" id="UP000608594">
    <property type="component" value="Unassembled WGS sequence"/>
</dbReference>
<evidence type="ECO:0000313" key="10">
    <source>
        <dbReference type="Proteomes" id="UP000608594"/>
    </source>
</evidence>
<gene>
    <name evidence="9" type="ORF">H4P12_17035</name>
</gene>
<keyword evidence="4 8" id="KW-0378">Hydrolase</keyword>
<evidence type="ECO:0000256" key="1">
    <source>
        <dbReference type="ARBA" id="ARBA00008136"/>
    </source>
</evidence>
<comment type="caution">
    <text evidence="9">The sequence shown here is derived from an EMBL/GenBank/DDBJ whole genome shotgun (WGS) entry which is preliminary data.</text>
</comment>
<evidence type="ECO:0000256" key="4">
    <source>
        <dbReference type="ARBA" id="ARBA00022801"/>
    </source>
</evidence>
<keyword evidence="2 8" id="KW-0645">Protease</keyword>
<dbReference type="EC" id="3.4.-.-" evidence="8"/>